<evidence type="ECO:0000256" key="2">
    <source>
        <dbReference type="ARBA" id="ARBA00010992"/>
    </source>
</evidence>
<accession>A0ABP0BW94</accession>
<dbReference type="PANTHER" id="PTHR48022:SF2">
    <property type="entry name" value="PLASTIDIC GLUCOSE TRANSPORTER 4"/>
    <property type="match status" value="1"/>
</dbReference>
<sequence length="272" mass="29874">MSMQQQSQLRALLRPSVRKRLFRGIVLMALMTVSGTNALNFFAPVIFMSAGFTATAASLLLTGLFGLVKLVASLSFMFYFVRVRGHRFWILVSTTACAASLLVLAFCVRTFESGAEKDESANMSGILACLTVFVFAFFFGIGHGPIAWSFCAQVFPADISTLCCTVTTCTQWLFQVVNAVATPFLLAAAFWRTWLLFSVVNAVTLVWCYLYLPETRGVALGRAMDDAFGDRHEGDVDDQRAMKAGHPVIAVQEYIATPNEETSLLAGDCNRH</sequence>
<dbReference type="Proteomes" id="UP001642482">
    <property type="component" value="Unassembled WGS sequence"/>
</dbReference>
<evidence type="ECO:0000256" key="3">
    <source>
        <dbReference type="ARBA" id="ARBA00022692"/>
    </source>
</evidence>
<dbReference type="Pfam" id="PF00083">
    <property type="entry name" value="Sugar_tr"/>
    <property type="match status" value="1"/>
</dbReference>
<dbReference type="PROSITE" id="PS50850">
    <property type="entry name" value="MFS"/>
    <property type="match status" value="1"/>
</dbReference>
<evidence type="ECO:0000256" key="6">
    <source>
        <dbReference type="SAM" id="Phobius"/>
    </source>
</evidence>
<evidence type="ECO:0000256" key="4">
    <source>
        <dbReference type="ARBA" id="ARBA00022989"/>
    </source>
</evidence>
<dbReference type="Gene3D" id="1.20.1250.20">
    <property type="entry name" value="MFS general substrate transporter like domains"/>
    <property type="match status" value="1"/>
</dbReference>
<feature type="transmembrane region" description="Helical" evidence="6">
    <location>
        <begin position="21"/>
        <end position="47"/>
    </location>
</feature>
<evidence type="ECO:0000313" key="8">
    <source>
        <dbReference type="EMBL" id="CAK7223848.1"/>
    </source>
</evidence>
<protein>
    <recommendedName>
        <fullName evidence="7">Major facilitator superfamily (MFS) profile domain-containing protein</fullName>
    </recommendedName>
</protein>
<feature type="transmembrane region" description="Helical" evidence="6">
    <location>
        <begin position="88"/>
        <end position="111"/>
    </location>
</feature>
<reference evidence="8 9" key="1">
    <citation type="submission" date="2024-01" db="EMBL/GenBank/DDBJ databases">
        <authorList>
            <person name="Allen C."/>
            <person name="Tagirdzhanova G."/>
        </authorList>
    </citation>
    <scope>NUCLEOTIDE SEQUENCE [LARGE SCALE GENOMIC DNA]</scope>
</reference>
<feature type="transmembrane region" description="Helical" evidence="6">
    <location>
        <begin position="123"/>
        <end position="142"/>
    </location>
</feature>
<dbReference type="InterPro" id="IPR050360">
    <property type="entry name" value="MFS_Sugar_Transporters"/>
</dbReference>
<dbReference type="SUPFAM" id="SSF103473">
    <property type="entry name" value="MFS general substrate transporter"/>
    <property type="match status" value="1"/>
</dbReference>
<keyword evidence="3 6" id="KW-0812">Transmembrane</keyword>
<feature type="transmembrane region" description="Helical" evidence="6">
    <location>
        <begin position="194"/>
        <end position="212"/>
    </location>
</feature>
<evidence type="ECO:0000313" key="9">
    <source>
        <dbReference type="Proteomes" id="UP001642482"/>
    </source>
</evidence>
<gene>
    <name evidence="8" type="ORF">SEUCBS140593_005370</name>
</gene>
<evidence type="ECO:0000259" key="7">
    <source>
        <dbReference type="PROSITE" id="PS50850"/>
    </source>
</evidence>
<comment type="similarity">
    <text evidence="2">Belongs to the major facilitator superfamily. Sugar transporter (TC 2.A.1.1) family.</text>
</comment>
<feature type="transmembrane region" description="Helical" evidence="6">
    <location>
        <begin position="59"/>
        <end position="81"/>
    </location>
</feature>
<name>A0ABP0BW94_9PEZI</name>
<comment type="caution">
    <text evidence="8">The sequence shown here is derived from an EMBL/GenBank/DDBJ whole genome shotgun (WGS) entry which is preliminary data.</text>
</comment>
<proteinExistence type="inferred from homology"/>
<comment type="subcellular location">
    <subcellularLocation>
        <location evidence="1">Membrane</location>
        <topology evidence="1">Multi-pass membrane protein</topology>
    </subcellularLocation>
</comment>
<dbReference type="InterPro" id="IPR020846">
    <property type="entry name" value="MFS_dom"/>
</dbReference>
<keyword evidence="9" id="KW-1185">Reference proteome</keyword>
<dbReference type="EMBL" id="CAWUHD010000052">
    <property type="protein sequence ID" value="CAK7223848.1"/>
    <property type="molecule type" value="Genomic_DNA"/>
</dbReference>
<evidence type="ECO:0000256" key="5">
    <source>
        <dbReference type="ARBA" id="ARBA00023136"/>
    </source>
</evidence>
<feature type="domain" description="Major facilitator superfamily (MFS) profile" evidence="7">
    <location>
        <begin position="1"/>
        <end position="216"/>
    </location>
</feature>
<dbReference type="InterPro" id="IPR036259">
    <property type="entry name" value="MFS_trans_sf"/>
</dbReference>
<dbReference type="InterPro" id="IPR005828">
    <property type="entry name" value="MFS_sugar_transport-like"/>
</dbReference>
<keyword evidence="5 6" id="KW-0472">Membrane</keyword>
<keyword evidence="4 6" id="KW-1133">Transmembrane helix</keyword>
<feature type="transmembrane region" description="Helical" evidence="6">
    <location>
        <begin position="154"/>
        <end position="174"/>
    </location>
</feature>
<evidence type="ECO:0000256" key="1">
    <source>
        <dbReference type="ARBA" id="ARBA00004141"/>
    </source>
</evidence>
<organism evidence="8 9">
    <name type="scientific">Sporothrix eucalyptigena</name>
    <dbReference type="NCBI Taxonomy" id="1812306"/>
    <lineage>
        <taxon>Eukaryota</taxon>
        <taxon>Fungi</taxon>
        <taxon>Dikarya</taxon>
        <taxon>Ascomycota</taxon>
        <taxon>Pezizomycotina</taxon>
        <taxon>Sordariomycetes</taxon>
        <taxon>Sordariomycetidae</taxon>
        <taxon>Ophiostomatales</taxon>
        <taxon>Ophiostomataceae</taxon>
        <taxon>Sporothrix</taxon>
    </lineage>
</organism>
<dbReference type="PANTHER" id="PTHR48022">
    <property type="entry name" value="PLASTIDIC GLUCOSE TRANSPORTER 4"/>
    <property type="match status" value="1"/>
</dbReference>